<evidence type="ECO:0000313" key="2">
    <source>
        <dbReference type="Proteomes" id="UP000308836"/>
    </source>
</evidence>
<protein>
    <submittedName>
        <fullName evidence="1">TetR family transcriptional regulator</fullName>
    </submittedName>
</protein>
<gene>
    <name evidence="1" type="ORF">E5336_12005</name>
</gene>
<dbReference type="Proteomes" id="UP000308836">
    <property type="component" value="Unassembled WGS sequence"/>
</dbReference>
<sequence>MDPMNQSREETKTDIATALLWELEKTPLKKMTIQQIAKRAGVSKQTFYNHFQDKEALVQYVYDTVIIPDFDEKRFPERFAPSYLRTLEAMKKHGEFMRQALLLEGQNDLKSYITTHCERFDVAYHTRMYGKKLPESLRLATIYHANASSAMTFSWILGGFSTPAVELVRLVCQMRATGMEQTLADLYKLDD</sequence>
<evidence type="ECO:0000313" key="1">
    <source>
        <dbReference type="EMBL" id="TGY64504.1"/>
    </source>
</evidence>
<reference evidence="1" key="1">
    <citation type="submission" date="2019-04" db="EMBL/GenBank/DDBJ databases">
        <title>Microbes associate with the intestines of laboratory mice.</title>
        <authorList>
            <person name="Navarre W."/>
            <person name="Wong E."/>
            <person name="Huang K."/>
            <person name="Tropini C."/>
            <person name="Ng K."/>
            <person name="Yu B."/>
        </authorList>
    </citation>
    <scope>NUCLEOTIDE SEQUENCE</scope>
    <source>
        <strain evidence="1">NM09_H32</strain>
    </source>
</reference>
<dbReference type="EMBL" id="SRYG01000040">
    <property type="protein sequence ID" value="TGY64504.1"/>
    <property type="molecule type" value="Genomic_DNA"/>
</dbReference>
<proteinExistence type="predicted"/>
<organism evidence="1 2">
    <name type="scientific">Dubosiella muris</name>
    <dbReference type="NCBI Taxonomy" id="3038133"/>
    <lineage>
        <taxon>Bacteria</taxon>
        <taxon>Bacillati</taxon>
        <taxon>Bacillota</taxon>
        <taxon>Erysipelotrichia</taxon>
        <taxon>Erysipelotrichales</taxon>
        <taxon>Erysipelotrichaceae</taxon>
        <taxon>Dubosiella</taxon>
    </lineage>
</organism>
<keyword evidence="2" id="KW-1185">Reference proteome</keyword>
<name>A0AC61R3Y8_9FIRM</name>
<comment type="caution">
    <text evidence="1">The sequence shown here is derived from an EMBL/GenBank/DDBJ whole genome shotgun (WGS) entry which is preliminary data.</text>
</comment>
<accession>A0AC61R3Y8</accession>